<keyword evidence="5" id="KW-0539">Nucleus</keyword>
<dbReference type="Proteomes" id="UP000812440">
    <property type="component" value="Chromosome 4"/>
</dbReference>
<feature type="domain" description="Tetratricopeptide SHNi-TPR" evidence="9">
    <location>
        <begin position="384"/>
        <end position="418"/>
    </location>
</feature>
<dbReference type="PANTHER" id="PTHR15081:SF1">
    <property type="entry name" value="NUCLEAR AUTOANTIGENIC SPERM PROTEIN"/>
    <property type="match status" value="1"/>
</dbReference>
<evidence type="ECO:0000256" key="7">
    <source>
        <dbReference type="SAM" id="Coils"/>
    </source>
</evidence>
<dbReference type="Gene3D" id="1.25.40.10">
    <property type="entry name" value="Tetratricopeptide repeat domain"/>
    <property type="match status" value="1"/>
</dbReference>
<dbReference type="GO" id="GO:0005654">
    <property type="term" value="C:nucleoplasm"/>
    <property type="evidence" value="ECO:0007669"/>
    <property type="project" value="TreeGrafter"/>
</dbReference>
<feature type="repeat" description="TPR" evidence="6">
    <location>
        <begin position="424"/>
        <end position="457"/>
    </location>
</feature>
<feature type="region of interest" description="Disordered" evidence="8">
    <location>
        <begin position="558"/>
        <end position="618"/>
    </location>
</feature>
<dbReference type="OrthoDB" id="5587616at2759"/>
<keyword evidence="3" id="KW-0677">Repeat</keyword>
<dbReference type="InterPro" id="IPR019544">
    <property type="entry name" value="Tetratricopeptide_SHNi-TPR_dom"/>
</dbReference>
<feature type="coiled-coil region" evidence="7">
    <location>
        <begin position="473"/>
        <end position="500"/>
    </location>
</feature>
<evidence type="ECO:0000256" key="2">
    <source>
        <dbReference type="ARBA" id="ARBA00008402"/>
    </source>
</evidence>
<feature type="compositionally biased region" description="Acidic residues" evidence="8">
    <location>
        <begin position="107"/>
        <end position="120"/>
    </location>
</feature>
<dbReference type="EMBL" id="JAACNH010000007">
    <property type="protein sequence ID" value="KAG8437037.1"/>
    <property type="molecule type" value="Genomic_DNA"/>
</dbReference>
<reference evidence="10" key="1">
    <citation type="thesis" date="2020" institute="ProQuest LLC" country="789 East Eisenhower Parkway, Ann Arbor, MI, USA">
        <title>Comparative Genomics and Chromosome Evolution.</title>
        <authorList>
            <person name="Mudd A.B."/>
        </authorList>
    </citation>
    <scope>NUCLEOTIDE SEQUENCE</scope>
    <source>
        <strain evidence="10">Female2</strain>
        <tissue evidence="10">Blood</tissue>
    </source>
</reference>
<name>A0A8T2IZX6_9PIPI</name>
<keyword evidence="7" id="KW-0175">Coiled coil</keyword>
<organism evidence="10 11">
    <name type="scientific">Hymenochirus boettgeri</name>
    <name type="common">Congo dwarf clawed frog</name>
    <dbReference type="NCBI Taxonomy" id="247094"/>
    <lineage>
        <taxon>Eukaryota</taxon>
        <taxon>Metazoa</taxon>
        <taxon>Chordata</taxon>
        <taxon>Craniata</taxon>
        <taxon>Vertebrata</taxon>
        <taxon>Euteleostomi</taxon>
        <taxon>Amphibia</taxon>
        <taxon>Batrachia</taxon>
        <taxon>Anura</taxon>
        <taxon>Pipoidea</taxon>
        <taxon>Pipidae</taxon>
        <taxon>Pipinae</taxon>
        <taxon>Hymenochirus</taxon>
    </lineage>
</organism>
<evidence type="ECO:0000256" key="6">
    <source>
        <dbReference type="PROSITE-ProRule" id="PRU00339"/>
    </source>
</evidence>
<dbReference type="InterPro" id="IPR051730">
    <property type="entry name" value="NASP-like"/>
</dbReference>
<feature type="compositionally biased region" description="Basic and acidic residues" evidence="8">
    <location>
        <begin position="254"/>
        <end position="273"/>
    </location>
</feature>
<comment type="subcellular location">
    <subcellularLocation>
        <location evidence="1">Nucleus</location>
    </subcellularLocation>
</comment>
<dbReference type="GO" id="GO:0034080">
    <property type="term" value="P:CENP-A containing chromatin assembly"/>
    <property type="evidence" value="ECO:0007669"/>
    <property type="project" value="TreeGrafter"/>
</dbReference>
<dbReference type="InterPro" id="IPR019734">
    <property type="entry name" value="TPR_rpt"/>
</dbReference>
<dbReference type="Pfam" id="PF10516">
    <property type="entry name" value="SHNi-TPR"/>
    <property type="match status" value="1"/>
</dbReference>
<feature type="region of interest" description="Disordered" evidence="8">
    <location>
        <begin position="105"/>
        <end position="353"/>
    </location>
</feature>
<feature type="region of interest" description="Disordered" evidence="8">
    <location>
        <begin position="1"/>
        <end position="31"/>
    </location>
</feature>
<dbReference type="PANTHER" id="PTHR15081">
    <property type="entry name" value="NUCLEAR AUTOANTIGENIC SPERM PROTEIN NASP -RELATED"/>
    <property type="match status" value="1"/>
</dbReference>
<keyword evidence="11" id="KW-1185">Reference proteome</keyword>
<feature type="repeat" description="TPR" evidence="6">
    <location>
        <begin position="382"/>
        <end position="415"/>
    </location>
</feature>
<dbReference type="SMART" id="SM00028">
    <property type="entry name" value="TPR"/>
    <property type="match status" value="2"/>
</dbReference>
<evidence type="ECO:0000256" key="8">
    <source>
        <dbReference type="SAM" id="MobiDB-lite"/>
    </source>
</evidence>
<evidence type="ECO:0000313" key="10">
    <source>
        <dbReference type="EMBL" id="KAG8437037.1"/>
    </source>
</evidence>
<dbReference type="AlphaFoldDB" id="A0A8T2IZX6"/>
<feature type="compositionally biased region" description="Basic and acidic residues" evidence="8">
    <location>
        <begin position="564"/>
        <end position="581"/>
    </location>
</feature>
<dbReference type="GO" id="GO:0042393">
    <property type="term" value="F:histone binding"/>
    <property type="evidence" value="ECO:0007669"/>
    <property type="project" value="TreeGrafter"/>
</dbReference>
<evidence type="ECO:0000313" key="11">
    <source>
        <dbReference type="Proteomes" id="UP000812440"/>
    </source>
</evidence>
<gene>
    <name evidence="10" type="ORF">GDO86_007934</name>
</gene>
<evidence type="ECO:0000256" key="3">
    <source>
        <dbReference type="ARBA" id="ARBA00022737"/>
    </source>
</evidence>
<feature type="compositionally biased region" description="Basic and acidic residues" evidence="8">
    <location>
        <begin position="290"/>
        <end position="323"/>
    </location>
</feature>
<evidence type="ECO:0000256" key="4">
    <source>
        <dbReference type="ARBA" id="ARBA00022803"/>
    </source>
</evidence>
<comment type="caution">
    <text evidence="10">The sequence shown here is derived from an EMBL/GenBank/DDBJ whole genome shotgun (WGS) entry which is preliminary data.</text>
</comment>
<feature type="compositionally biased region" description="Basic and acidic residues" evidence="8">
    <location>
        <begin position="161"/>
        <end position="226"/>
    </location>
</feature>
<protein>
    <recommendedName>
        <fullName evidence="9">Tetratricopeptide SHNi-TPR domain-containing protein</fullName>
    </recommendedName>
</protein>
<dbReference type="SUPFAM" id="SSF48452">
    <property type="entry name" value="TPR-like"/>
    <property type="match status" value="1"/>
</dbReference>
<sequence length="618" mass="68319">MSEETAAVSIETEKKTDNGAPSTSMEQADGEDVDCEAKKLIGAGQRNLVMKDVRTAVCSFQEASRLLAKKYGDTADECADAFYLYGMSLLEMARLENDVLGNALEGMPEDEEDSDKEEDPNIPNAENLDENEREHLRQQVYDAMAEDESTKKQTPTTEKNGTPEDKENDANNKGSPKDQEKHGLDEQNQHKGESVDEKVNGNTEAGDKVKDEVENTDMKVSEKTEENVEGTLLETSKAAESNEDAKNEPASTKLVDEENKDQADSKSNTKETANESPDSTDIAQEESPDAEEKVESEASAKTESKDTPSEKESKPEADDKMDVQEQMEGEGEEDDSEENEGTEEKENEEEDVGNLQLAWELLDLAKIIFKRQKSKEAQLKASQTHLKLGEVCIESENYTQAVEDFLACLNIQKEHLEEHDRLLAETHYQLGLAYQYSSKHKEAISHFTQSVGVIEKRMDLLTKQIETVKGESSENVQKEMDELKDLLPDIKEKIEDSKEAQKNESATKIALEETLVSKVAGSSGFSQENGSTSFATSVDKSEDCAVPVTNCVSDISHLVRKKRKPEEESPLKDKDAKKCKQELVANGAGNGDAVVPTNEEAEKAEEVSMETATVESTA</sequence>
<dbReference type="PROSITE" id="PS50005">
    <property type="entry name" value="TPR"/>
    <property type="match status" value="2"/>
</dbReference>
<evidence type="ECO:0000256" key="5">
    <source>
        <dbReference type="ARBA" id="ARBA00023242"/>
    </source>
</evidence>
<proteinExistence type="inferred from homology"/>
<feature type="compositionally biased region" description="Acidic residues" evidence="8">
    <location>
        <begin position="325"/>
        <end position="352"/>
    </location>
</feature>
<accession>A0A8T2IZX6</accession>
<dbReference type="GO" id="GO:0006335">
    <property type="term" value="P:DNA replication-dependent chromatin assembly"/>
    <property type="evidence" value="ECO:0007669"/>
    <property type="project" value="TreeGrafter"/>
</dbReference>
<evidence type="ECO:0000259" key="9">
    <source>
        <dbReference type="Pfam" id="PF10516"/>
    </source>
</evidence>
<evidence type="ECO:0000256" key="1">
    <source>
        <dbReference type="ARBA" id="ARBA00004123"/>
    </source>
</evidence>
<dbReference type="InterPro" id="IPR011990">
    <property type="entry name" value="TPR-like_helical_dom_sf"/>
</dbReference>
<keyword evidence="4 6" id="KW-0802">TPR repeat</keyword>
<comment type="similarity">
    <text evidence="2">Belongs to the NASP family.</text>
</comment>